<dbReference type="EMBL" id="CADEAL010000491">
    <property type="protein sequence ID" value="CAB1420922.1"/>
    <property type="molecule type" value="Genomic_DNA"/>
</dbReference>
<organism evidence="1 2">
    <name type="scientific">Pleuronectes platessa</name>
    <name type="common">European plaice</name>
    <dbReference type="NCBI Taxonomy" id="8262"/>
    <lineage>
        <taxon>Eukaryota</taxon>
        <taxon>Metazoa</taxon>
        <taxon>Chordata</taxon>
        <taxon>Craniata</taxon>
        <taxon>Vertebrata</taxon>
        <taxon>Euteleostomi</taxon>
        <taxon>Actinopterygii</taxon>
        <taxon>Neopterygii</taxon>
        <taxon>Teleostei</taxon>
        <taxon>Neoteleostei</taxon>
        <taxon>Acanthomorphata</taxon>
        <taxon>Carangaria</taxon>
        <taxon>Pleuronectiformes</taxon>
        <taxon>Pleuronectoidei</taxon>
        <taxon>Pleuronectidae</taxon>
        <taxon>Pleuronectes</taxon>
    </lineage>
</organism>
<name>A0A9N7TY34_PLEPL</name>
<proteinExistence type="predicted"/>
<evidence type="ECO:0000313" key="1">
    <source>
        <dbReference type="EMBL" id="CAB1420922.1"/>
    </source>
</evidence>
<protein>
    <submittedName>
        <fullName evidence="1">Uncharacterized protein</fullName>
    </submittedName>
</protein>
<dbReference type="AlphaFoldDB" id="A0A9N7TY34"/>
<comment type="caution">
    <text evidence="1">The sequence shown here is derived from an EMBL/GenBank/DDBJ whole genome shotgun (WGS) entry which is preliminary data.</text>
</comment>
<reference evidence="1" key="1">
    <citation type="submission" date="2020-03" db="EMBL/GenBank/DDBJ databases">
        <authorList>
            <person name="Weist P."/>
        </authorList>
    </citation>
    <scope>NUCLEOTIDE SEQUENCE</scope>
</reference>
<dbReference type="Proteomes" id="UP001153269">
    <property type="component" value="Unassembled WGS sequence"/>
</dbReference>
<evidence type="ECO:0000313" key="2">
    <source>
        <dbReference type="Proteomes" id="UP001153269"/>
    </source>
</evidence>
<accession>A0A9N7TY34</accession>
<gene>
    <name evidence="1" type="ORF">PLEPLA_LOCUS8799</name>
</gene>
<keyword evidence="2" id="KW-1185">Reference proteome</keyword>
<sequence>MAPSGGDAGGNGEEEEGKSIELRYPDGCNSIKRTLHLGPWRKRAYQEPAVREVLWPSIVSCEGGMNTFDGLSTFSPFSCHVIHQGSITVILILSSWNLCPPSQTLQSD</sequence>